<dbReference type="PRINTS" id="PR00387">
    <property type="entry name" value="PDIESTERASE1"/>
</dbReference>
<dbReference type="PROSITE" id="PS00126">
    <property type="entry name" value="PDEASE_I_1"/>
    <property type="match status" value="1"/>
</dbReference>
<keyword evidence="4 8" id="KW-0378">Hydrolase</keyword>
<dbReference type="Gene3D" id="1.10.1300.10">
    <property type="entry name" value="3'5'-cyclic nucleotide phosphodiesterase, catalytic domain"/>
    <property type="match status" value="1"/>
</dbReference>
<dbReference type="InterPro" id="IPR002073">
    <property type="entry name" value="PDEase_catalytic_dom"/>
</dbReference>
<keyword evidence="3 7" id="KW-0479">Metal-binding</keyword>
<evidence type="ECO:0000259" key="10">
    <source>
        <dbReference type="PROSITE" id="PS51845"/>
    </source>
</evidence>
<comment type="similarity">
    <text evidence="1 8">Belongs to the cyclic nucleotide phosphodiesterase family.</text>
</comment>
<dbReference type="Pfam" id="PF01590">
    <property type="entry name" value="GAF"/>
    <property type="match status" value="2"/>
</dbReference>
<evidence type="ECO:0000256" key="3">
    <source>
        <dbReference type="ARBA" id="ARBA00022723"/>
    </source>
</evidence>
<dbReference type="OrthoDB" id="546632at2759"/>
<feature type="compositionally biased region" description="Basic and acidic residues" evidence="9">
    <location>
        <begin position="15"/>
        <end position="29"/>
    </location>
</feature>
<proteinExistence type="inferred from homology"/>
<name>A0A6J2KKX7_BOMMA</name>
<evidence type="ECO:0000256" key="5">
    <source>
        <dbReference type="PIRSR" id="PIRSR623088-1"/>
    </source>
</evidence>
<dbReference type="GO" id="GO:0046872">
    <property type="term" value="F:metal ion binding"/>
    <property type="evidence" value="ECO:0007669"/>
    <property type="project" value="UniProtKB-KW"/>
</dbReference>
<evidence type="ECO:0000313" key="11">
    <source>
        <dbReference type="Proteomes" id="UP000504629"/>
    </source>
</evidence>
<dbReference type="InterPro" id="IPR023088">
    <property type="entry name" value="PDEase"/>
</dbReference>
<comment type="cofactor">
    <cofactor evidence="8">
        <name>a divalent metal cation</name>
        <dbReference type="ChEBI" id="CHEBI:60240"/>
    </cofactor>
    <text evidence="8">Binds 2 divalent metal cations per subunit. Site 1 may preferentially bind zinc ions, while site 2 has a preference for magnesium and/or manganese ions.</text>
</comment>
<sequence length="783" mass="90347">MMHELTPKNVKSTKSKQDVKQQDAEDSLSKKSLTKVQSHFLVPSEKLDKVTRRVIAPYAQIERKGLKESEQKARKYLDINRFNVFLDDEIDLDALLYETAMVLKNFTNSSGVFVYTVDQMKGEIVLMSQNTKNPDRHEVNIPIGENKVVAAHVAFTKEMLVLDDVQRDRRFAEGLKWIEAKVALCMPVLKPDGECHAVLEMYRTHAEPYDDDTVYTVVSVACWAGAAVHQAQERITLQKTAHLNSELRTLLHNYFCDLASIDTMLTDMLAIVKSFIGAMRSSFYIIDKEYFGDDVYADMWDDGWSTEKSKMPRKRTKINLSREHTPAGLVSRTGKKLNVNDAYKDSRFTKEIDSTTGTVVRSCLVSPIVDKHGVIGVVQLTNKNNALPFNHEDEMIFEVFISYCSLIVHFYNMHQKKIYHENKNIIYNDLMKLHLKPCRHDVEELMETNGILLPPSNFRTYDYDISEGNREEMAGLVCYMFKETFADRNFERQQLAEFVLSVLSCYRDNPYHNAQHAFTFTHTMFMILVNNTGYFEFAEVAALMISGLCHDLDHPGYNNNFLMLCKHPLALMYKTSILENHHYFLAKKIVEDKQIFSKLPIVDQERILEEMKYAILCTDLAVYFQLRAQLAPLIADQTFDWNDNQHRKLLKGILMTTSDLSGSCKPFGVAKANAQCVYEEFYNQGDKERSMGYTPLSMMDRRRSINQPAEQIQFLSVVVFPCLMLLQNFFPNTVQLMENCRKTQEAWHEEIETRGQRLWRQGESVAASQPSKILIKSCFEQDS</sequence>
<dbReference type="KEGG" id="bman:114251962"/>
<feature type="binding site" evidence="6">
    <location>
        <begin position="512"/>
        <end position="516"/>
    </location>
    <ligand>
        <name>AMP</name>
        <dbReference type="ChEBI" id="CHEBI:456215"/>
    </ligand>
</feature>
<dbReference type="PANTHER" id="PTHR11347">
    <property type="entry name" value="CYCLIC NUCLEOTIDE PHOSPHODIESTERASE"/>
    <property type="match status" value="1"/>
</dbReference>
<dbReference type="GeneID" id="114251962"/>
<feature type="binding site" evidence="7">
    <location>
        <position position="551"/>
    </location>
    <ligand>
        <name>Zn(2+)</name>
        <dbReference type="ChEBI" id="CHEBI:29105"/>
        <label>2</label>
    </ligand>
</feature>
<accession>A0A6J2KKX7</accession>
<evidence type="ECO:0000256" key="4">
    <source>
        <dbReference type="ARBA" id="ARBA00022801"/>
    </source>
</evidence>
<protein>
    <recommendedName>
        <fullName evidence="8">Phosphodiesterase</fullName>
        <ecNumber evidence="8">3.1.4.-</ecNumber>
    </recommendedName>
</protein>
<feature type="binding site" evidence="7">
    <location>
        <position position="659"/>
    </location>
    <ligand>
        <name>Zn(2+)</name>
        <dbReference type="ChEBI" id="CHEBI:29105"/>
        <label>1</label>
    </ligand>
</feature>
<gene>
    <name evidence="12" type="primary">LOC114251962</name>
</gene>
<dbReference type="SUPFAM" id="SSF55781">
    <property type="entry name" value="GAF domain-like"/>
    <property type="match status" value="2"/>
</dbReference>
<evidence type="ECO:0000256" key="8">
    <source>
        <dbReference type="RuleBase" id="RU363067"/>
    </source>
</evidence>
<dbReference type="Proteomes" id="UP000504629">
    <property type="component" value="Unplaced"/>
</dbReference>
<dbReference type="PROSITE" id="PS51845">
    <property type="entry name" value="PDEASE_I_2"/>
    <property type="match status" value="1"/>
</dbReference>
<keyword evidence="11" id="KW-1185">Reference proteome</keyword>
<feature type="binding site" evidence="7">
    <location>
        <position position="516"/>
    </location>
    <ligand>
        <name>Zn(2+)</name>
        <dbReference type="ChEBI" id="CHEBI:29105"/>
        <label>1</label>
    </ligand>
</feature>
<feature type="binding site" evidence="7">
    <location>
        <position position="550"/>
    </location>
    <ligand>
        <name>Zn(2+)</name>
        <dbReference type="ChEBI" id="CHEBI:29105"/>
        <label>1</label>
    </ligand>
</feature>
<dbReference type="SUPFAM" id="SSF109604">
    <property type="entry name" value="HD-domain/PDEase-like"/>
    <property type="match status" value="1"/>
</dbReference>
<feature type="binding site" evidence="6">
    <location>
        <position position="711"/>
    </location>
    <ligand>
        <name>AMP</name>
        <dbReference type="ChEBI" id="CHEBI:456215"/>
    </ligand>
</feature>
<dbReference type="InterPro" id="IPR029016">
    <property type="entry name" value="GAF-like_dom_sf"/>
</dbReference>
<dbReference type="InterPro" id="IPR036971">
    <property type="entry name" value="PDEase_catalytic_dom_sf"/>
</dbReference>
<dbReference type="SMART" id="SM00065">
    <property type="entry name" value="GAF"/>
    <property type="match status" value="2"/>
</dbReference>
<reference evidence="12" key="1">
    <citation type="submission" date="2025-08" db="UniProtKB">
        <authorList>
            <consortium name="RefSeq"/>
        </authorList>
    </citation>
    <scope>IDENTIFICATION</scope>
    <source>
        <tissue evidence="12">Silk gland</tissue>
    </source>
</reference>
<feature type="region of interest" description="Disordered" evidence="9">
    <location>
        <begin position="1"/>
        <end position="33"/>
    </location>
</feature>
<dbReference type="AlphaFoldDB" id="A0A6J2KKX7"/>
<organism evidence="11 12">
    <name type="scientific">Bombyx mandarina</name>
    <name type="common">Wild silk moth</name>
    <name type="synonym">Wild silkworm</name>
    <dbReference type="NCBI Taxonomy" id="7092"/>
    <lineage>
        <taxon>Eukaryota</taxon>
        <taxon>Metazoa</taxon>
        <taxon>Ecdysozoa</taxon>
        <taxon>Arthropoda</taxon>
        <taxon>Hexapoda</taxon>
        <taxon>Insecta</taxon>
        <taxon>Pterygota</taxon>
        <taxon>Neoptera</taxon>
        <taxon>Endopterygota</taxon>
        <taxon>Lepidoptera</taxon>
        <taxon>Glossata</taxon>
        <taxon>Ditrysia</taxon>
        <taxon>Bombycoidea</taxon>
        <taxon>Bombycidae</taxon>
        <taxon>Bombycinae</taxon>
        <taxon>Bombyx</taxon>
    </lineage>
</organism>
<keyword evidence="2" id="KW-0140">cGMP</keyword>
<evidence type="ECO:0000256" key="1">
    <source>
        <dbReference type="ARBA" id="ARBA00007648"/>
    </source>
</evidence>
<dbReference type="GO" id="GO:0007165">
    <property type="term" value="P:signal transduction"/>
    <property type="evidence" value="ECO:0007669"/>
    <property type="project" value="InterPro"/>
</dbReference>
<dbReference type="CDD" id="cd00077">
    <property type="entry name" value="HDc"/>
    <property type="match status" value="1"/>
</dbReference>
<dbReference type="EC" id="3.1.4.-" evidence="8"/>
<dbReference type="Pfam" id="PF00233">
    <property type="entry name" value="PDEase_I"/>
    <property type="match status" value="1"/>
</dbReference>
<dbReference type="GO" id="GO:0004114">
    <property type="term" value="F:3',5'-cyclic-nucleotide phosphodiesterase activity"/>
    <property type="evidence" value="ECO:0007669"/>
    <property type="project" value="InterPro"/>
</dbReference>
<dbReference type="InterPro" id="IPR003607">
    <property type="entry name" value="HD/PDEase_dom"/>
</dbReference>
<feature type="domain" description="PDEase" evidence="10">
    <location>
        <begin position="438"/>
        <end position="754"/>
    </location>
</feature>
<evidence type="ECO:0000256" key="6">
    <source>
        <dbReference type="PIRSR" id="PIRSR623088-2"/>
    </source>
</evidence>
<evidence type="ECO:0000256" key="9">
    <source>
        <dbReference type="SAM" id="MobiDB-lite"/>
    </source>
</evidence>
<feature type="binding site" evidence="7">
    <location>
        <position position="551"/>
    </location>
    <ligand>
        <name>Zn(2+)</name>
        <dbReference type="ChEBI" id="CHEBI:29105"/>
        <label>1</label>
    </ligand>
</feature>
<dbReference type="RefSeq" id="XP_028042213.1">
    <property type="nucleotide sequence ID" value="XM_028186412.1"/>
</dbReference>
<evidence type="ECO:0000256" key="7">
    <source>
        <dbReference type="PIRSR" id="PIRSR623088-3"/>
    </source>
</evidence>
<dbReference type="InterPro" id="IPR023174">
    <property type="entry name" value="PDEase_CS"/>
</dbReference>
<evidence type="ECO:0000313" key="12">
    <source>
        <dbReference type="RefSeq" id="XP_028042213.1"/>
    </source>
</evidence>
<feature type="binding site" evidence="6">
    <location>
        <position position="551"/>
    </location>
    <ligand>
        <name>AMP</name>
        <dbReference type="ChEBI" id="CHEBI:456215"/>
    </ligand>
</feature>
<feature type="binding site" evidence="6">
    <location>
        <position position="659"/>
    </location>
    <ligand>
        <name>AMP</name>
        <dbReference type="ChEBI" id="CHEBI:456215"/>
    </ligand>
</feature>
<feature type="active site" description="Proton donor" evidence="5">
    <location>
        <position position="512"/>
    </location>
</feature>
<evidence type="ECO:0000256" key="2">
    <source>
        <dbReference type="ARBA" id="ARBA00022535"/>
    </source>
</evidence>
<dbReference type="InterPro" id="IPR003018">
    <property type="entry name" value="GAF"/>
</dbReference>
<dbReference type="Gene3D" id="3.30.450.40">
    <property type="match status" value="2"/>
</dbReference>